<comment type="cofactor">
    <cofactor evidence="19">
        <name>K(+)</name>
        <dbReference type="ChEBI" id="CHEBI:29103"/>
    </cofactor>
    <text evidence="19">Binds 1 potassium ion per subunit.</text>
</comment>
<dbReference type="FunFam" id="1.20.5.170:FF:000033">
    <property type="entry name" value="Lamin A/C"/>
    <property type="match status" value="1"/>
</dbReference>
<keyword evidence="11 19" id="KW-0630">Potassium</keyword>
<dbReference type="InterPro" id="IPR036415">
    <property type="entry name" value="Lamin_tail_dom_sf"/>
</dbReference>
<keyword evidence="7 19" id="KW-0479">Metal-binding</keyword>
<evidence type="ECO:0000256" key="1">
    <source>
        <dbReference type="ARBA" id="ARBA00000013"/>
    </source>
</evidence>
<dbReference type="Gene3D" id="1.20.5.1160">
    <property type="entry name" value="Vasodilator-stimulated phosphoprotein"/>
    <property type="match status" value="1"/>
</dbReference>
<evidence type="ECO:0000259" key="24">
    <source>
        <dbReference type="PROSITE" id="PS51841"/>
    </source>
</evidence>
<feature type="binding site" evidence="19">
    <location>
        <position position="865"/>
    </location>
    <ligand>
        <name>K(+)</name>
        <dbReference type="ChEBI" id="CHEBI:29103"/>
    </ligand>
</feature>
<feature type="domain" description="IF rod" evidence="25">
    <location>
        <begin position="25"/>
        <end position="381"/>
    </location>
</feature>
<dbReference type="AlphaFoldDB" id="A0A437CUM1"/>
<evidence type="ECO:0000256" key="11">
    <source>
        <dbReference type="ARBA" id="ARBA00022958"/>
    </source>
</evidence>
<dbReference type="Pfam" id="PF03853">
    <property type="entry name" value="YjeF_N"/>
    <property type="match status" value="1"/>
</dbReference>
<evidence type="ECO:0000256" key="6">
    <source>
        <dbReference type="ARBA" id="ARBA00022553"/>
    </source>
</evidence>
<keyword evidence="10" id="KW-0521">NADP</keyword>
<comment type="function">
    <text evidence="19">Catalyzes the epimerization of the S- and R-forms of NAD(P)HX, a damaged form of NAD(P)H that is a result of enzymatic or heat-dependent hydration. This is a prerequisite for the S-specific NAD(P)H-hydrate dehydratase to allow the repair of both epimers of NAD(P)HX.</text>
</comment>
<evidence type="ECO:0000256" key="20">
    <source>
        <dbReference type="RuleBase" id="RU000685"/>
    </source>
</evidence>
<dbReference type="GO" id="GO:0007097">
    <property type="term" value="P:nuclear migration"/>
    <property type="evidence" value="ECO:0007669"/>
    <property type="project" value="TreeGrafter"/>
</dbReference>
<comment type="subcellular location">
    <subcellularLocation>
        <location evidence="19">Mitochondrion</location>
    </subcellularLocation>
    <subcellularLocation>
        <location evidence="19">Secreted</location>
    </subcellularLocation>
    <subcellularLocation>
        <location evidence="18">Nucleus lamina</location>
    </subcellularLocation>
    <subcellularLocation>
        <location evidence="3">Nucleus matrix</location>
    </subcellularLocation>
    <subcellularLocation>
        <location evidence="4">Nucleus</location>
        <location evidence="4">Nucleoplasm</location>
    </subcellularLocation>
</comment>
<evidence type="ECO:0000256" key="19">
    <source>
        <dbReference type="HAMAP-Rule" id="MF_03159"/>
    </source>
</evidence>
<keyword evidence="6" id="KW-0597">Phosphoprotein</keyword>
<keyword evidence="8 19" id="KW-0547">Nucleotide-binding</keyword>
<sequence>MATPKNTPRGSSTPLSPNRITRLQEKEDLSNLNDRLAVYIDKVRSLEAENAVLRVRITESETEVSRELTGLKNAYEAELADARKTLDSVAKERARLQLELGKLREDHKELKARNTKKESDLAAALQRLKDLEALMNSKDASLTTALGEKRNLEVENRELKAQVSKLDTSLGDTRKQLQDEMLRRVDGENRIQTLKEELEFQKNLHSEELQEIKRRHESRMVEMDNGHQQDFESKLSEALAEMRSQHELQVQMYKEEIEKTFNAKLESARQSADRSSHLVGAAHEELQQTRIRLESTSAQLSQLQKQLVAREAKIRDLEDALTRERDSTRRLLADKDREMAEMRQRMQQQLDEYQELLDVKLALDMEICAYRKLLEGEEERLRLSPSPPPTRVTGSRSSASVARSVHSSAQSSPAKRRRPNDADSEASSFGGGALTRTRITQQASASGRVTVDEVDLDGKYVRLSNKADEDQNLGSWQVKRQVGSGTPIAFKFPAKFTLKAGQRVTIWASNAGGSHNPPSDLVWKSQPSWGTGDQFQTTLINTSGDEMAMRKVTYTHFDDDEDNMQVAHSTCGDGEYNLRSRTVVCGSCGLPSDKSSSCSASSSTRSVRSGGLSEALLPTSYIFSTSTPRRTGPRVESCPIILQKRKFRAGSLNAAADLQTNLPNLLSSVSVTARCEGTDELAPTWMLNVRALFGIGFLVTSRVAASLSQAGTCSLSAAADHHKDCFGSRAASTMAHKIKYLGQEEAQHIDEELFSEYGFSVDQLMELAGLSCATAVTRAYPVASLTKPRPTLLVVCGPGNNGGDGLVCARHLKLFGYEPAILYPKRPNKPLFQGLTTQCQKMEIPFLTEMPEAEVIDEAYNLVIDAIFGFSFKGSVREPFGSILDVLKKTTVPIASIDIPSGWDVEQGAADGLQPDTLISLTAPKKAASMFRGRYHFLGGRFVPPGLERKYQLNLPPYPNTDCVLHL</sequence>
<comment type="catalytic activity">
    <reaction evidence="1 19">
        <text>(6R)-NADHX = (6S)-NADHX</text>
        <dbReference type="Rhea" id="RHEA:32215"/>
        <dbReference type="ChEBI" id="CHEBI:64074"/>
        <dbReference type="ChEBI" id="CHEBI:64075"/>
        <dbReference type="EC" id="5.1.99.6"/>
    </reaction>
</comment>
<feature type="domain" description="YjeF N-terminal" evidence="23">
    <location>
        <begin position="746"/>
        <end position="955"/>
    </location>
</feature>
<evidence type="ECO:0000256" key="13">
    <source>
        <dbReference type="ARBA" id="ARBA00023054"/>
    </source>
</evidence>
<dbReference type="GO" id="GO:0005654">
    <property type="term" value="C:nucleoplasm"/>
    <property type="evidence" value="ECO:0007669"/>
    <property type="project" value="UniProtKB-SubCell"/>
</dbReference>
<dbReference type="SMART" id="SM01391">
    <property type="entry name" value="Filament"/>
    <property type="match status" value="1"/>
</dbReference>
<dbReference type="GO" id="GO:0005652">
    <property type="term" value="C:nuclear lamina"/>
    <property type="evidence" value="ECO:0007669"/>
    <property type="project" value="UniProtKB-SubCell"/>
</dbReference>
<dbReference type="PROSITE" id="PS51841">
    <property type="entry name" value="LTD"/>
    <property type="match status" value="1"/>
</dbReference>
<keyword evidence="13 21" id="KW-0175">Coiled coil</keyword>
<dbReference type="GO" id="GO:0000166">
    <property type="term" value="F:nucleotide binding"/>
    <property type="evidence" value="ECO:0007669"/>
    <property type="project" value="UniProtKB-KW"/>
</dbReference>
<keyword evidence="19" id="KW-0496">Mitochondrion</keyword>
<keyword evidence="16" id="KW-0449">Lipoprotein</keyword>
<keyword evidence="15" id="KW-0539">Nucleus</keyword>
<dbReference type="GO" id="GO:0005576">
    <property type="term" value="C:extracellular region"/>
    <property type="evidence" value="ECO:0007669"/>
    <property type="project" value="UniProtKB-SubCell"/>
</dbReference>
<reference evidence="26 27" key="1">
    <citation type="submission" date="2018-11" db="EMBL/GenBank/DDBJ databases">
        <authorList>
            <person name="Lopez-Roques C."/>
            <person name="Donnadieu C."/>
            <person name="Bouchez O."/>
            <person name="Klopp C."/>
            <person name="Cabau C."/>
            <person name="Zahm M."/>
        </authorList>
    </citation>
    <scope>NUCLEOTIDE SEQUENCE [LARGE SCALE GENOMIC DNA]</scope>
    <source>
        <strain evidence="26">RS831</strain>
        <tissue evidence="26">Whole body</tissue>
    </source>
</reference>
<dbReference type="NCBIfam" id="TIGR00197">
    <property type="entry name" value="yjeF_nterm"/>
    <property type="match status" value="1"/>
</dbReference>
<dbReference type="GO" id="GO:0051664">
    <property type="term" value="P:nuclear pore localization"/>
    <property type="evidence" value="ECO:0007669"/>
    <property type="project" value="TreeGrafter"/>
</dbReference>
<keyword evidence="12 19" id="KW-0520">NAD</keyword>
<evidence type="ECO:0000256" key="5">
    <source>
        <dbReference type="ARBA" id="ARBA00022481"/>
    </source>
</evidence>
<evidence type="ECO:0000259" key="25">
    <source>
        <dbReference type="PROSITE" id="PS51842"/>
    </source>
</evidence>
<dbReference type="FunFam" id="3.40.50.10260:FF:000002">
    <property type="entry name" value="NAD(P)H-hydrate epimerase"/>
    <property type="match status" value="1"/>
</dbReference>
<evidence type="ECO:0000256" key="14">
    <source>
        <dbReference type="ARBA" id="ARBA00023235"/>
    </source>
</evidence>
<name>A0A437CUM1_ORYJA</name>
<evidence type="ECO:0000256" key="7">
    <source>
        <dbReference type="ARBA" id="ARBA00022723"/>
    </source>
</evidence>
<comment type="caution">
    <text evidence="19">Lacks conserved residue(s) required for the propagation of feature annotation.</text>
</comment>
<dbReference type="Pfam" id="PF00038">
    <property type="entry name" value="Filament"/>
    <property type="match status" value="1"/>
</dbReference>
<evidence type="ECO:0000256" key="15">
    <source>
        <dbReference type="ARBA" id="ARBA00023242"/>
    </source>
</evidence>
<feature type="binding site" evidence="19">
    <location>
        <position position="801"/>
    </location>
    <ligand>
        <name>K(+)</name>
        <dbReference type="ChEBI" id="CHEBI:29103"/>
    </ligand>
</feature>
<dbReference type="EC" id="5.1.99.6" evidence="19"/>
<keyword evidence="5" id="KW-0488">Methylation</keyword>
<evidence type="ECO:0000256" key="17">
    <source>
        <dbReference type="ARBA" id="ARBA00023289"/>
    </source>
</evidence>
<evidence type="ECO:0000256" key="21">
    <source>
        <dbReference type="SAM" id="Coils"/>
    </source>
</evidence>
<dbReference type="PROSITE" id="PS00226">
    <property type="entry name" value="IF_ROD_1"/>
    <property type="match status" value="1"/>
</dbReference>
<proteinExistence type="inferred from homology"/>
<dbReference type="InterPro" id="IPR039008">
    <property type="entry name" value="IF_rod_dom"/>
</dbReference>
<comment type="similarity">
    <text evidence="19">Belongs to the NnrE/AIBP family.</text>
</comment>
<feature type="coiled-coil region" evidence="21">
    <location>
        <begin position="29"/>
        <end position="215"/>
    </location>
</feature>
<dbReference type="PROSITE" id="PS51842">
    <property type="entry name" value="IF_ROD_2"/>
    <property type="match status" value="1"/>
</dbReference>
<feature type="region of interest" description="Disordered" evidence="22">
    <location>
        <begin position="378"/>
        <end position="448"/>
    </location>
</feature>
<feature type="coiled-coil region" evidence="21">
    <location>
        <begin position="286"/>
        <end position="363"/>
    </location>
</feature>
<dbReference type="GO" id="GO:0052856">
    <property type="term" value="F:NAD(P)HX epimerase activity"/>
    <property type="evidence" value="ECO:0007669"/>
    <property type="project" value="UniProtKB-UniRule"/>
</dbReference>
<protein>
    <recommendedName>
        <fullName evidence="19">NAD(P)H-hydrate epimerase</fullName>
        <ecNumber evidence="19">5.1.99.6</ecNumber>
    </recommendedName>
    <alternativeName>
        <fullName evidence="19">Apolipoprotein A-I-binding protein</fullName>
        <shortName evidence="19">AI-BP</shortName>
    </alternativeName>
    <alternativeName>
        <fullName evidence="19">NAD(P)HX epimerase</fullName>
    </alternativeName>
</protein>
<dbReference type="InterPro" id="IPR001322">
    <property type="entry name" value="Lamin_tail_dom"/>
</dbReference>
<keyword evidence="14 19" id="KW-0413">Isomerase</keyword>
<evidence type="ECO:0000256" key="10">
    <source>
        <dbReference type="ARBA" id="ARBA00022857"/>
    </source>
</evidence>
<dbReference type="GO" id="GO:0090435">
    <property type="term" value="P:protein localization to nuclear envelope"/>
    <property type="evidence" value="ECO:0007669"/>
    <property type="project" value="TreeGrafter"/>
</dbReference>
<dbReference type="GO" id="GO:0031507">
    <property type="term" value="P:heterochromatin formation"/>
    <property type="evidence" value="ECO:0007669"/>
    <property type="project" value="TreeGrafter"/>
</dbReference>
<dbReference type="InterPro" id="IPR036652">
    <property type="entry name" value="YjeF_N_dom_sf"/>
</dbReference>
<evidence type="ECO:0000313" key="26">
    <source>
        <dbReference type="EMBL" id="RVE66652.1"/>
    </source>
</evidence>
<feature type="binding site" evidence="19">
    <location>
        <position position="898"/>
    </location>
    <ligand>
        <name>(6S)-NADPHX</name>
        <dbReference type="ChEBI" id="CHEBI:64076"/>
    </ligand>
</feature>
<dbReference type="GO" id="GO:0006998">
    <property type="term" value="P:nuclear envelope organization"/>
    <property type="evidence" value="ECO:0007669"/>
    <property type="project" value="TreeGrafter"/>
</dbReference>
<organism evidence="26 27">
    <name type="scientific">Oryzias javanicus</name>
    <name type="common">Javanese ricefish</name>
    <name type="synonym">Aplocheilus javanicus</name>
    <dbReference type="NCBI Taxonomy" id="123683"/>
    <lineage>
        <taxon>Eukaryota</taxon>
        <taxon>Metazoa</taxon>
        <taxon>Chordata</taxon>
        <taxon>Craniata</taxon>
        <taxon>Vertebrata</taxon>
        <taxon>Euteleostomi</taxon>
        <taxon>Actinopterygii</taxon>
        <taxon>Neopterygii</taxon>
        <taxon>Teleostei</taxon>
        <taxon>Neoteleostei</taxon>
        <taxon>Acanthomorphata</taxon>
        <taxon>Ovalentaria</taxon>
        <taxon>Atherinomorphae</taxon>
        <taxon>Beloniformes</taxon>
        <taxon>Adrianichthyidae</taxon>
        <taxon>Oryziinae</taxon>
        <taxon>Oryzias</taxon>
    </lineage>
</organism>
<feature type="domain" description="LTD" evidence="24">
    <location>
        <begin position="437"/>
        <end position="556"/>
    </location>
</feature>
<dbReference type="EMBL" id="CM012447">
    <property type="protein sequence ID" value="RVE66652.1"/>
    <property type="molecule type" value="Genomic_DNA"/>
</dbReference>
<dbReference type="PROSITE" id="PS51385">
    <property type="entry name" value="YJEF_N"/>
    <property type="match status" value="1"/>
</dbReference>
<evidence type="ECO:0000256" key="18">
    <source>
        <dbReference type="ARBA" id="ARBA00024186"/>
    </source>
</evidence>
<dbReference type="SUPFAM" id="SSF64593">
    <property type="entry name" value="Intermediate filament protein, coiled coil region"/>
    <property type="match status" value="2"/>
</dbReference>
<feature type="compositionally biased region" description="Polar residues" evidence="22">
    <location>
        <begin position="437"/>
        <end position="447"/>
    </location>
</feature>
<dbReference type="GO" id="GO:0005739">
    <property type="term" value="C:mitochondrion"/>
    <property type="evidence" value="ECO:0007669"/>
    <property type="project" value="UniProtKB-SubCell"/>
</dbReference>
<dbReference type="GO" id="GO:0046872">
    <property type="term" value="F:metal ion binding"/>
    <property type="evidence" value="ECO:0007669"/>
    <property type="project" value="UniProtKB-KW"/>
</dbReference>
<dbReference type="GO" id="GO:0005200">
    <property type="term" value="F:structural constituent of cytoskeleton"/>
    <property type="evidence" value="ECO:0007669"/>
    <property type="project" value="TreeGrafter"/>
</dbReference>
<dbReference type="GO" id="GO:0005882">
    <property type="term" value="C:intermediate filament"/>
    <property type="evidence" value="ECO:0007669"/>
    <property type="project" value="UniProtKB-KW"/>
</dbReference>
<feature type="binding site" evidence="19">
    <location>
        <begin position="869"/>
        <end position="875"/>
    </location>
    <ligand>
        <name>(6S)-NADPHX</name>
        <dbReference type="ChEBI" id="CHEBI:64076"/>
    </ligand>
</feature>
<feature type="compositionally biased region" description="Low complexity" evidence="22">
    <location>
        <begin position="391"/>
        <end position="412"/>
    </location>
</feature>
<dbReference type="Pfam" id="PF00932">
    <property type="entry name" value="LTD"/>
    <property type="match status" value="1"/>
</dbReference>
<comment type="similarity">
    <text evidence="20">Belongs to the intermediate filament family.</text>
</comment>
<dbReference type="PANTHER" id="PTHR45721:SF5">
    <property type="entry name" value="PRELAMIN-A_C"/>
    <property type="match status" value="1"/>
</dbReference>
<dbReference type="Proteomes" id="UP000283210">
    <property type="component" value="Chromosome 11"/>
</dbReference>
<evidence type="ECO:0000256" key="22">
    <source>
        <dbReference type="SAM" id="MobiDB-lite"/>
    </source>
</evidence>
<dbReference type="Gene3D" id="1.20.5.170">
    <property type="match status" value="1"/>
</dbReference>
<gene>
    <name evidence="19" type="primary">APOA1BP</name>
    <name evidence="19" type="synonym">AIBP</name>
    <name evidence="26" type="ORF">OJAV_G00109720</name>
</gene>
<dbReference type="Gene3D" id="2.60.40.1260">
    <property type="entry name" value="Lamin Tail domain"/>
    <property type="match status" value="1"/>
</dbReference>
<accession>A0A437CUM1</accession>
<dbReference type="InterPro" id="IPR004443">
    <property type="entry name" value="YjeF_N_dom"/>
</dbReference>
<dbReference type="PANTHER" id="PTHR45721">
    <property type="entry name" value="LAMIN DM0-RELATED"/>
    <property type="match status" value="1"/>
</dbReference>
<dbReference type="OrthoDB" id="102442at2759"/>
<dbReference type="GO" id="GO:0016363">
    <property type="term" value="C:nuclear matrix"/>
    <property type="evidence" value="ECO:0007669"/>
    <property type="project" value="UniProtKB-SubCell"/>
</dbReference>
<evidence type="ECO:0000256" key="9">
    <source>
        <dbReference type="ARBA" id="ARBA00022754"/>
    </source>
</evidence>
<feature type="binding site" evidence="19">
    <location>
        <position position="901"/>
    </location>
    <ligand>
        <name>K(+)</name>
        <dbReference type="ChEBI" id="CHEBI:29103"/>
    </ligand>
</feature>
<dbReference type="SUPFAM" id="SSF64153">
    <property type="entry name" value="YjeF N-terminal domain-like"/>
    <property type="match status" value="1"/>
</dbReference>
<dbReference type="HAMAP" id="MF_01966">
    <property type="entry name" value="NADHX_epimerase"/>
    <property type="match status" value="1"/>
</dbReference>
<dbReference type="InterPro" id="IPR018039">
    <property type="entry name" value="IF_conserved"/>
</dbReference>
<keyword evidence="9 20" id="KW-0403">Intermediate filament</keyword>
<dbReference type="Gene3D" id="3.40.50.10260">
    <property type="entry name" value="YjeF N-terminal domain"/>
    <property type="match status" value="1"/>
</dbReference>
<dbReference type="SUPFAM" id="SSF74853">
    <property type="entry name" value="Lamin A/C globular tail domain"/>
    <property type="match status" value="1"/>
</dbReference>
<evidence type="ECO:0000256" key="4">
    <source>
        <dbReference type="ARBA" id="ARBA00004642"/>
    </source>
</evidence>
<evidence type="ECO:0000256" key="3">
    <source>
        <dbReference type="ARBA" id="ARBA00004109"/>
    </source>
</evidence>
<keyword evidence="19" id="KW-0964">Secreted</keyword>
<evidence type="ECO:0000256" key="2">
    <source>
        <dbReference type="ARBA" id="ARBA00000909"/>
    </source>
</evidence>
<evidence type="ECO:0000256" key="16">
    <source>
        <dbReference type="ARBA" id="ARBA00023288"/>
    </source>
</evidence>
<evidence type="ECO:0000256" key="12">
    <source>
        <dbReference type="ARBA" id="ARBA00023027"/>
    </source>
</evidence>
<evidence type="ECO:0000256" key="8">
    <source>
        <dbReference type="ARBA" id="ARBA00022741"/>
    </source>
</evidence>
<reference evidence="26 27" key="2">
    <citation type="submission" date="2019-01" db="EMBL/GenBank/DDBJ databases">
        <title>A chromosome length genome reference of the Java medaka (oryzias javanicus).</title>
        <authorList>
            <person name="Herpin A."/>
            <person name="Takehana Y."/>
            <person name="Naruse K."/>
            <person name="Ansai S."/>
            <person name="Kawaguchi M."/>
        </authorList>
    </citation>
    <scope>NUCLEOTIDE SEQUENCE [LARGE SCALE GENOMIC DNA]</scope>
    <source>
        <strain evidence="26">RS831</strain>
        <tissue evidence="26">Whole body</tissue>
    </source>
</reference>
<comment type="catalytic activity">
    <reaction evidence="2 19">
        <text>(6R)-NADPHX = (6S)-NADPHX</text>
        <dbReference type="Rhea" id="RHEA:32227"/>
        <dbReference type="ChEBI" id="CHEBI:64076"/>
        <dbReference type="ChEBI" id="CHEBI:64077"/>
        <dbReference type="EC" id="5.1.99.6"/>
    </reaction>
</comment>
<evidence type="ECO:0000313" key="27">
    <source>
        <dbReference type="Proteomes" id="UP000283210"/>
    </source>
</evidence>
<keyword evidence="27" id="KW-1185">Reference proteome</keyword>
<keyword evidence="17" id="KW-0636">Prenylation</keyword>
<feature type="binding site" evidence="19">
    <location>
        <begin position="800"/>
        <end position="804"/>
    </location>
    <ligand>
        <name>(6S)-NADPHX</name>
        <dbReference type="ChEBI" id="CHEBI:64076"/>
    </ligand>
</feature>
<evidence type="ECO:0000259" key="23">
    <source>
        <dbReference type="PROSITE" id="PS51385"/>
    </source>
</evidence>